<keyword evidence="2" id="KW-0472">Membrane</keyword>
<feature type="region of interest" description="Disordered" evidence="1">
    <location>
        <begin position="216"/>
        <end position="288"/>
    </location>
</feature>
<evidence type="ECO:0000256" key="1">
    <source>
        <dbReference type="SAM" id="MobiDB-lite"/>
    </source>
</evidence>
<keyword evidence="2" id="KW-1133">Transmembrane helix</keyword>
<dbReference type="EMBL" id="JBHSMR010000010">
    <property type="protein sequence ID" value="MFC5477778.1"/>
    <property type="molecule type" value="Genomic_DNA"/>
</dbReference>
<dbReference type="Proteomes" id="UP001596101">
    <property type="component" value="Unassembled WGS sequence"/>
</dbReference>
<sequence>MTSHAAGNTDPGSANENGAPPVGSRRVFFSYARSDADFVLKIASALRADGVELWVDQLDIPKGARWDESVEGALKGCACLVVVLSPASVASFNVLDEVYYTLGEEKQVVPILLHACEIPFRLKRIQYVDFSAGYQQGYEQLLVTLTKSPGPHPVQAGRLPENERDDGMVSEGGSPLPPRTLPGKMFRHIALGATLMFFVLLIVGLVFGPSEVEPVVETKPTPAEPAAPGKPAPVDADSLPATGRTSADNKQSGSAGAETTSTGASEPAPTHAEPEPASPPVPVPLPAPAPQPVNAADIPFFVARFISAHNRRDVADILSLYDDGVDYLGAGQGVQHLIKDKQNIYAAWTDIQFKRSSNIEYQASDDGQQAYISFIVDFTASNGDTAQQGQVHEVMKLQMINGTLKITGERQPTD</sequence>
<feature type="compositionally biased region" description="Pro residues" evidence="1">
    <location>
        <begin position="276"/>
        <end position="288"/>
    </location>
</feature>
<feature type="compositionally biased region" description="Pro residues" evidence="1">
    <location>
        <begin position="222"/>
        <end position="231"/>
    </location>
</feature>
<dbReference type="Gene3D" id="3.10.450.50">
    <property type="match status" value="1"/>
</dbReference>
<evidence type="ECO:0000313" key="5">
    <source>
        <dbReference type="Proteomes" id="UP001596101"/>
    </source>
</evidence>
<comment type="caution">
    <text evidence="4">The sequence shown here is derived from an EMBL/GenBank/DDBJ whole genome shotgun (WGS) entry which is preliminary data.</text>
</comment>
<organism evidence="4 5">
    <name type="scientific">Massilia suwonensis</name>
    <dbReference type="NCBI Taxonomy" id="648895"/>
    <lineage>
        <taxon>Bacteria</taxon>
        <taxon>Pseudomonadati</taxon>
        <taxon>Pseudomonadota</taxon>
        <taxon>Betaproteobacteria</taxon>
        <taxon>Burkholderiales</taxon>
        <taxon>Oxalobacteraceae</taxon>
        <taxon>Telluria group</taxon>
        <taxon>Massilia</taxon>
    </lineage>
</organism>
<gene>
    <name evidence="4" type="ORF">ACFPQ5_06250</name>
</gene>
<dbReference type="RefSeq" id="WP_379752426.1">
    <property type="nucleotide sequence ID" value="NZ_JBHSMR010000010.1"/>
</dbReference>
<name>A0ABW0MHS7_9BURK</name>
<keyword evidence="2" id="KW-0812">Transmembrane</keyword>
<dbReference type="Pfam" id="PF13676">
    <property type="entry name" value="TIR_2"/>
    <property type="match status" value="1"/>
</dbReference>
<dbReference type="Gene3D" id="3.40.50.10140">
    <property type="entry name" value="Toll/interleukin-1 receptor homology (TIR) domain"/>
    <property type="match status" value="1"/>
</dbReference>
<protein>
    <submittedName>
        <fullName evidence="4">TIR domain-containing protein</fullName>
    </submittedName>
</protein>
<proteinExistence type="predicted"/>
<evidence type="ECO:0000313" key="4">
    <source>
        <dbReference type="EMBL" id="MFC5477778.1"/>
    </source>
</evidence>
<feature type="compositionally biased region" description="Polar residues" evidence="1">
    <location>
        <begin position="243"/>
        <end position="263"/>
    </location>
</feature>
<dbReference type="InterPro" id="IPR032710">
    <property type="entry name" value="NTF2-like_dom_sf"/>
</dbReference>
<dbReference type="InterPro" id="IPR000157">
    <property type="entry name" value="TIR_dom"/>
</dbReference>
<dbReference type="SUPFAM" id="SSF54427">
    <property type="entry name" value="NTF2-like"/>
    <property type="match status" value="1"/>
</dbReference>
<reference evidence="5" key="1">
    <citation type="journal article" date="2019" name="Int. J. Syst. Evol. Microbiol.">
        <title>The Global Catalogue of Microorganisms (GCM) 10K type strain sequencing project: providing services to taxonomists for standard genome sequencing and annotation.</title>
        <authorList>
            <consortium name="The Broad Institute Genomics Platform"/>
            <consortium name="The Broad Institute Genome Sequencing Center for Infectious Disease"/>
            <person name="Wu L."/>
            <person name="Ma J."/>
        </authorList>
    </citation>
    <scope>NUCLEOTIDE SEQUENCE [LARGE SCALE GENOMIC DNA]</scope>
    <source>
        <strain evidence="5">CCUG 43111</strain>
    </source>
</reference>
<dbReference type="InterPro" id="IPR035897">
    <property type="entry name" value="Toll_tir_struct_dom_sf"/>
</dbReference>
<feature type="region of interest" description="Disordered" evidence="1">
    <location>
        <begin position="149"/>
        <end position="177"/>
    </location>
</feature>
<evidence type="ECO:0000256" key="2">
    <source>
        <dbReference type="SAM" id="Phobius"/>
    </source>
</evidence>
<feature type="domain" description="TIR" evidence="3">
    <location>
        <begin position="23"/>
        <end position="145"/>
    </location>
</feature>
<dbReference type="PROSITE" id="PS50104">
    <property type="entry name" value="TIR"/>
    <property type="match status" value="1"/>
</dbReference>
<dbReference type="SUPFAM" id="SSF52200">
    <property type="entry name" value="Toll/Interleukin receptor TIR domain"/>
    <property type="match status" value="1"/>
</dbReference>
<keyword evidence="5" id="KW-1185">Reference proteome</keyword>
<feature type="transmembrane region" description="Helical" evidence="2">
    <location>
        <begin position="189"/>
        <end position="208"/>
    </location>
</feature>
<accession>A0ABW0MHS7</accession>
<evidence type="ECO:0000259" key="3">
    <source>
        <dbReference type="PROSITE" id="PS50104"/>
    </source>
</evidence>